<evidence type="ECO:0000256" key="1">
    <source>
        <dbReference type="SAM" id="MobiDB-lite"/>
    </source>
</evidence>
<gene>
    <name evidence="3" type="ORF">T01_7092</name>
</gene>
<proteinExistence type="predicted"/>
<protein>
    <submittedName>
        <fullName evidence="3">Uncharacterized protein</fullName>
    </submittedName>
</protein>
<evidence type="ECO:0000256" key="2">
    <source>
        <dbReference type="SAM" id="Phobius"/>
    </source>
</evidence>
<keyword evidence="2" id="KW-0812">Transmembrane</keyword>
<dbReference type="EMBL" id="JYDH01000036">
    <property type="protein sequence ID" value="KRY37124.1"/>
    <property type="molecule type" value="Genomic_DNA"/>
</dbReference>
<evidence type="ECO:0000313" key="3">
    <source>
        <dbReference type="EMBL" id="KRY37124.1"/>
    </source>
</evidence>
<keyword evidence="4" id="KW-1185">Reference proteome</keyword>
<comment type="caution">
    <text evidence="3">The sequence shown here is derived from an EMBL/GenBank/DDBJ whole genome shotgun (WGS) entry which is preliminary data.</text>
</comment>
<evidence type="ECO:0000313" key="4">
    <source>
        <dbReference type="Proteomes" id="UP000054776"/>
    </source>
</evidence>
<dbReference type="InParanoid" id="A0A0V1BIS4"/>
<keyword evidence="2" id="KW-0472">Membrane</keyword>
<feature type="region of interest" description="Disordered" evidence="1">
    <location>
        <begin position="1"/>
        <end position="24"/>
    </location>
</feature>
<reference evidence="3 4" key="1">
    <citation type="submission" date="2015-01" db="EMBL/GenBank/DDBJ databases">
        <title>Evolution of Trichinella species and genotypes.</title>
        <authorList>
            <person name="Korhonen P.K."/>
            <person name="Edoardo P."/>
            <person name="Giuseppe L.R."/>
            <person name="Gasser R.B."/>
        </authorList>
    </citation>
    <scope>NUCLEOTIDE SEQUENCE [LARGE SCALE GENOMIC DNA]</scope>
    <source>
        <strain evidence="3">ISS3</strain>
    </source>
</reference>
<dbReference type="Proteomes" id="UP000054776">
    <property type="component" value="Unassembled WGS sequence"/>
</dbReference>
<accession>A0A0V1BIS4</accession>
<keyword evidence="2" id="KW-1133">Transmembrane helix</keyword>
<name>A0A0V1BIS4_TRISP</name>
<feature type="transmembrane region" description="Helical" evidence="2">
    <location>
        <begin position="35"/>
        <end position="52"/>
    </location>
</feature>
<sequence>MEASRSGNIVDHVPDEQHGTELNNSTRTKFINNRMAFMIFLAYGIGLAGRICESQALRDFETLFRASVRIALHEKIKTEDPGATESC</sequence>
<organism evidence="3 4">
    <name type="scientific">Trichinella spiralis</name>
    <name type="common">Trichina worm</name>
    <dbReference type="NCBI Taxonomy" id="6334"/>
    <lineage>
        <taxon>Eukaryota</taxon>
        <taxon>Metazoa</taxon>
        <taxon>Ecdysozoa</taxon>
        <taxon>Nematoda</taxon>
        <taxon>Enoplea</taxon>
        <taxon>Dorylaimia</taxon>
        <taxon>Trichinellida</taxon>
        <taxon>Trichinellidae</taxon>
        <taxon>Trichinella</taxon>
    </lineage>
</organism>
<dbReference type="AlphaFoldDB" id="A0A0V1BIS4"/>